<name>A0ACC2XVZ7_9TREE</name>
<organism evidence="1 2">
    <name type="scientific">Naganishia onofrii</name>
    <dbReference type="NCBI Taxonomy" id="1851511"/>
    <lineage>
        <taxon>Eukaryota</taxon>
        <taxon>Fungi</taxon>
        <taxon>Dikarya</taxon>
        <taxon>Basidiomycota</taxon>
        <taxon>Agaricomycotina</taxon>
        <taxon>Tremellomycetes</taxon>
        <taxon>Filobasidiales</taxon>
        <taxon>Filobasidiaceae</taxon>
        <taxon>Naganishia</taxon>
    </lineage>
</organism>
<reference evidence="1" key="1">
    <citation type="submission" date="2023-04" db="EMBL/GenBank/DDBJ databases">
        <title>Draft Genome sequencing of Naganishia species isolated from polar environments using Oxford Nanopore Technology.</title>
        <authorList>
            <person name="Leo P."/>
            <person name="Venkateswaran K."/>
        </authorList>
    </citation>
    <scope>NUCLEOTIDE SEQUENCE</scope>
    <source>
        <strain evidence="1">DBVPG 5303</strain>
    </source>
</reference>
<proteinExistence type="predicted"/>
<protein>
    <submittedName>
        <fullName evidence="1">Uncharacterized protein</fullName>
    </submittedName>
</protein>
<accession>A0ACC2XVZ7</accession>
<sequence>MSFMSSLPSLNSALLARVLPLIPIITASNVLAISTEWICHLAPLTSLQAPISAKTISEIFRRAYFNGAFTFLANLFVSIGSSGYLWYALGSSGEGSWYRRVTAEIGSSSAEKLVHQVSPLHPLQALAPTDLRRTFYGLTCLFGILHLTPFGLMIVGHVQKACDGKGRLKDENEVKKALRSWLWVNSIRIWTDVAGVVCAVAALVVD</sequence>
<gene>
    <name evidence="1" type="ORF">QFC24_000374</name>
</gene>
<comment type="caution">
    <text evidence="1">The sequence shown here is derived from an EMBL/GenBank/DDBJ whole genome shotgun (WGS) entry which is preliminary data.</text>
</comment>
<dbReference type="EMBL" id="JASBWV010000001">
    <property type="protein sequence ID" value="KAJ9128083.1"/>
    <property type="molecule type" value="Genomic_DNA"/>
</dbReference>
<evidence type="ECO:0000313" key="2">
    <source>
        <dbReference type="Proteomes" id="UP001234202"/>
    </source>
</evidence>
<evidence type="ECO:0000313" key="1">
    <source>
        <dbReference type="EMBL" id="KAJ9128083.1"/>
    </source>
</evidence>
<dbReference type="Proteomes" id="UP001234202">
    <property type="component" value="Unassembled WGS sequence"/>
</dbReference>
<keyword evidence="2" id="KW-1185">Reference proteome</keyword>